<organism evidence="1 2">
    <name type="scientific">Diphasiastrum complanatum</name>
    <name type="common">Issler's clubmoss</name>
    <name type="synonym">Lycopodium complanatum</name>
    <dbReference type="NCBI Taxonomy" id="34168"/>
    <lineage>
        <taxon>Eukaryota</taxon>
        <taxon>Viridiplantae</taxon>
        <taxon>Streptophyta</taxon>
        <taxon>Embryophyta</taxon>
        <taxon>Tracheophyta</taxon>
        <taxon>Lycopodiopsida</taxon>
        <taxon>Lycopodiales</taxon>
        <taxon>Lycopodiaceae</taxon>
        <taxon>Lycopodioideae</taxon>
        <taxon>Diphasiastrum</taxon>
    </lineage>
</organism>
<gene>
    <name evidence="1" type="ORF">O6H91_05G063100</name>
</gene>
<evidence type="ECO:0000313" key="1">
    <source>
        <dbReference type="EMBL" id="KAJ7555964.1"/>
    </source>
</evidence>
<protein>
    <submittedName>
        <fullName evidence="1">Uncharacterized protein</fullName>
    </submittedName>
</protein>
<reference evidence="2" key="1">
    <citation type="journal article" date="2024" name="Proc. Natl. Acad. Sci. U.S.A.">
        <title>Extraordinary preservation of gene collinearity over three hundred million years revealed in homosporous lycophytes.</title>
        <authorList>
            <person name="Li C."/>
            <person name="Wickell D."/>
            <person name="Kuo L.Y."/>
            <person name="Chen X."/>
            <person name="Nie B."/>
            <person name="Liao X."/>
            <person name="Peng D."/>
            <person name="Ji J."/>
            <person name="Jenkins J."/>
            <person name="Williams M."/>
            <person name="Shu S."/>
            <person name="Plott C."/>
            <person name="Barry K."/>
            <person name="Rajasekar S."/>
            <person name="Grimwood J."/>
            <person name="Han X."/>
            <person name="Sun S."/>
            <person name="Hou Z."/>
            <person name="He W."/>
            <person name="Dai G."/>
            <person name="Sun C."/>
            <person name="Schmutz J."/>
            <person name="Leebens-Mack J.H."/>
            <person name="Li F.W."/>
            <person name="Wang L."/>
        </authorList>
    </citation>
    <scope>NUCLEOTIDE SEQUENCE [LARGE SCALE GENOMIC DNA]</scope>
    <source>
        <strain evidence="2">cv. PW_Plant_1</strain>
    </source>
</reference>
<sequence length="258" mass="27760">MGSSTPTLELTLLAAEDLKNVSLVGKMNPYAVAWVDPYTKRTTRTLKKGGMDPIWNDRMIIPLDNYALANPYACLNVQVFSHGPVWDTIVGSSWLQLSEIWRLRSLKESDEDPDIVTLQLQRPSGRLHGVVRVLICLKGVMFPPRMDAAVQEKNGMEGMNAACEGVPAEGIPVMGYAMPQYSGGYYGAAPYTSASSSQAAANYYPGASASSSFAPYAYVQPSVLPPPVRPPPRRQGNGLLLGLLGGALGAILLGDLIF</sequence>
<evidence type="ECO:0000313" key="2">
    <source>
        <dbReference type="Proteomes" id="UP001162992"/>
    </source>
</evidence>
<name>A0ACC2DNZ5_DIPCM</name>
<proteinExistence type="predicted"/>
<dbReference type="EMBL" id="CM055096">
    <property type="protein sequence ID" value="KAJ7555964.1"/>
    <property type="molecule type" value="Genomic_DNA"/>
</dbReference>
<keyword evidence="2" id="KW-1185">Reference proteome</keyword>
<accession>A0ACC2DNZ5</accession>
<dbReference type="Proteomes" id="UP001162992">
    <property type="component" value="Chromosome 5"/>
</dbReference>
<comment type="caution">
    <text evidence="1">The sequence shown here is derived from an EMBL/GenBank/DDBJ whole genome shotgun (WGS) entry which is preliminary data.</text>
</comment>